<evidence type="ECO:0000313" key="2">
    <source>
        <dbReference type="Proteomes" id="UP000030922"/>
    </source>
</evidence>
<proteinExistence type="predicted"/>
<reference evidence="2" key="1">
    <citation type="submission" date="2014-10" db="EMBL/GenBank/DDBJ databases">
        <title>Characterization of Lactobacillus fermentum phage vB_S_LfeInf.</title>
        <authorList>
            <person name="Liu M."/>
            <person name="Gill J.J."/>
            <person name="Berry J."/>
            <person name="Young R.III."/>
            <person name="Summer E.J."/>
        </authorList>
    </citation>
    <scope>NUCLEOTIDE SEQUENCE [LARGE SCALE GENOMIC DNA]</scope>
</reference>
<accession>A0A0A7NNL5</accession>
<dbReference type="RefSeq" id="YP_009222293.1">
    <property type="nucleotide sequence ID" value="NC_029058.1"/>
</dbReference>
<protein>
    <submittedName>
        <fullName evidence="1">Uncharacterized protein</fullName>
    </submittedName>
</protein>
<sequence length="55" mass="6457">MCGRHLTEYMLTNQKYIVTVKHKHLQIVPGFETNLCFDSKTCYLFYNKRKGVGNS</sequence>
<organism evidence="1 2">
    <name type="scientific">Lactobacillus phage LfeInf</name>
    <dbReference type="NCBI Taxonomy" id="1567484"/>
    <lineage>
        <taxon>Viruses</taxon>
        <taxon>Duplodnaviria</taxon>
        <taxon>Heunggongvirae</taxon>
        <taxon>Uroviricota</taxon>
        <taxon>Caudoviricetes</taxon>
        <taxon>Herelleviridae</taxon>
        <taxon>Hopescreekvirus</taxon>
        <taxon>Hopescreekvirus LfeInf</taxon>
    </lineage>
</organism>
<gene>
    <name evidence="1" type="ORF">LfeInf_055</name>
</gene>
<dbReference type="GeneID" id="26793843"/>
<name>A0A0A7NNL5_9CAUD</name>
<evidence type="ECO:0000313" key="1">
    <source>
        <dbReference type="EMBL" id="AIZ94681.1"/>
    </source>
</evidence>
<keyword evidence="2" id="KW-1185">Reference proteome</keyword>
<dbReference type="KEGG" id="vg:26793843"/>
<reference evidence="1 2" key="2">
    <citation type="journal article" date="2015" name="Biotechnol. Biofuels">
        <title>Bacteriophage application restores ethanol fermentation characteristics disrupted by Lactobacillus fermentum.</title>
        <authorList>
            <person name="Liu M."/>
            <person name="Bischoff K.M."/>
            <person name="Gill J.J."/>
            <person name="Mire-Criscione M.D."/>
            <person name="Berry J.D."/>
            <person name="Young R."/>
            <person name="Summer E.J."/>
        </authorList>
    </citation>
    <scope>NUCLEOTIDE SEQUENCE [LARGE SCALE GENOMIC DNA]</scope>
</reference>
<dbReference type="EMBL" id="KP054477">
    <property type="protein sequence ID" value="AIZ94681.1"/>
    <property type="molecule type" value="Genomic_DNA"/>
</dbReference>
<dbReference type="Proteomes" id="UP000030922">
    <property type="component" value="Segment"/>
</dbReference>